<organism evidence="2 3">
    <name type="scientific">Brevundimonas diminuta 3F5N</name>
    <dbReference type="NCBI Taxonomy" id="1255603"/>
    <lineage>
        <taxon>Bacteria</taxon>
        <taxon>Pseudomonadati</taxon>
        <taxon>Pseudomonadota</taxon>
        <taxon>Alphaproteobacteria</taxon>
        <taxon>Caulobacterales</taxon>
        <taxon>Caulobacteraceae</taxon>
        <taxon>Brevundimonas</taxon>
    </lineage>
</organism>
<evidence type="ECO:0000256" key="1">
    <source>
        <dbReference type="SAM" id="Phobius"/>
    </source>
</evidence>
<feature type="transmembrane region" description="Helical" evidence="1">
    <location>
        <begin position="12"/>
        <end position="32"/>
    </location>
</feature>
<dbReference type="OrthoDB" id="7041700at2"/>
<keyword evidence="1" id="KW-0472">Membrane</keyword>
<gene>
    <name evidence="2" type="ORF">FM111_12195</name>
</gene>
<keyword evidence="1" id="KW-0812">Transmembrane</keyword>
<evidence type="ECO:0000313" key="2">
    <source>
        <dbReference type="EMBL" id="SJM66771.1"/>
    </source>
</evidence>
<dbReference type="RefSeq" id="WP_087141249.1">
    <property type="nucleotide sequence ID" value="NZ_FUIE01000065.1"/>
</dbReference>
<name>A0A1R4GEZ3_BREDI</name>
<feature type="transmembrane region" description="Helical" evidence="1">
    <location>
        <begin position="165"/>
        <end position="187"/>
    </location>
</feature>
<evidence type="ECO:0000313" key="3">
    <source>
        <dbReference type="Proteomes" id="UP000195766"/>
    </source>
</evidence>
<sequence length="305" mass="32997">MQPITLDRRSAAQSYAAAFAFIVALTAVAQLLNDREIILPEIAAMAVALWAWRDQAWMRRPEAIFLWPSLTALGGFAINLLAIPFTAKLAILLVGMLGLFLIFRYSLPPALATGFLPIVTNAVELSFLISISVTTLVLMLGVMMFRMRAPAEHSAPLNRSAMTAYLLISGAGIVLAAVAGYPQLGLIPPVTVVVYETLHMKMYSARMALKQTVVLTLSAVIGAALFQTLYSWPLIAALDMAAIFLLLRLFKMPMPAAYAFPLLPFVFPPEVAPLLPAAALAACVVSFSLTLAYHHARQRLAARSA</sequence>
<protein>
    <submittedName>
        <fullName evidence="2">Integral membrane protein</fullName>
    </submittedName>
</protein>
<reference evidence="2 3" key="1">
    <citation type="submission" date="2017-02" db="EMBL/GenBank/DDBJ databases">
        <authorList>
            <person name="Peterson S.W."/>
        </authorList>
    </citation>
    <scope>NUCLEOTIDE SEQUENCE [LARGE SCALE GENOMIC DNA]</scope>
    <source>
        <strain evidence="2 3">3F5N</strain>
    </source>
</reference>
<dbReference type="EMBL" id="FUIE01000065">
    <property type="protein sequence ID" value="SJM66771.1"/>
    <property type="molecule type" value="Genomic_DNA"/>
</dbReference>
<accession>A0A1R4GEZ3</accession>
<dbReference type="AlphaFoldDB" id="A0A1R4GEZ3"/>
<dbReference type="Proteomes" id="UP000195766">
    <property type="component" value="Unassembled WGS sequence"/>
</dbReference>
<feature type="transmembrane region" description="Helical" evidence="1">
    <location>
        <begin position="233"/>
        <end position="251"/>
    </location>
</feature>
<keyword evidence="1" id="KW-1133">Transmembrane helix</keyword>
<feature type="transmembrane region" description="Helical" evidence="1">
    <location>
        <begin position="64"/>
        <end position="82"/>
    </location>
</feature>
<feature type="transmembrane region" description="Helical" evidence="1">
    <location>
        <begin position="207"/>
        <end position="226"/>
    </location>
</feature>
<proteinExistence type="predicted"/>
<feature type="transmembrane region" description="Helical" evidence="1">
    <location>
        <begin position="89"/>
        <end position="107"/>
    </location>
</feature>
<feature type="transmembrane region" description="Helical" evidence="1">
    <location>
        <begin position="127"/>
        <end position="145"/>
    </location>
</feature>
<feature type="transmembrane region" description="Helical" evidence="1">
    <location>
        <begin position="271"/>
        <end position="293"/>
    </location>
</feature>